<dbReference type="AlphaFoldDB" id="A0A919VPA2"/>
<comment type="caution">
    <text evidence="2">The sequence shown here is derived from an EMBL/GenBank/DDBJ whole genome shotgun (WGS) entry which is preliminary data.</text>
</comment>
<evidence type="ECO:0000313" key="3">
    <source>
        <dbReference type="Proteomes" id="UP000680865"/>
    </source>
</evidence>
<reference evidence="2" key="1">
    <citation type="submission" date="2021-03" db="EMBL/GenBank/DDBJ databases">
        <title>Whole genome shotgun sequence of Actinoplanes consettensis NBRC 14913.</title>
        <authorList>
            <person name="Komaki H."/>
            <person name="Tamura T."/>
        </authorList>
    </citation>
    <scope>NUCLEOTIDE SEQUENCE</scope>
    <source>
        <strain evidence="2">NBRC 14913</strain>
    </source>
</reference>
<sequence>MRVPDPQAIRALTHPLRLNLLELLGATGPATAAQCGRVLGVPQANCSFHLRQLAKYGYVEESSPGPDRRERQWRVVTPAPDLRVDGSAAAGRELERLVVERETAAIRAYADRAGGADGLGMVAAVASVTPEEVAELRTRWKALLEPYLGRADGDRPGARHVRFFMAATPFVAGTEGEKQ</sequence>
<evidence type="ECO:0000313" key="2">
    <source>
        <dbReference type="EMBL" id="GIM71111.1"/>
    </source>
</evidence>
<accession>A0A919VPA2</accession>
<dbReference type="SUPFAM" id="SSF46785">
    <property type="entry name" value="Winged helix' DNA-binding domain"/>
    <property type="match status" value="1"/>
</dbReference>
<dbReference type="InterPro" id="IPR036390">
    <property type="entry name" value="WH_DNA-bd_sf"/>
</dbReference>
<dbReference type="SMART" id="SM00418">
    <property type="entry name" value="HTH_ARSR"/>
    <property type="match status" value="1"/>
</dbReference>
<organism evidence="2 3">
    <name type="scientific">Winogradskya consettensis</name>
    <dbReference type="NCBI Taxonomy" id="113560"/>
    <lineage>
        <taxon>Bacteria</taxon>
        <taxon>Bacillati</taxon>
        <taxon>Actinomycetota</taxon>
        <taxon>Actinomycetes</taxon>
        <taxon>Micromonosporales</taxon>
        <taxon>Micromonosporaceae</taxon>
        <taxon>Winogradskya</taxon>
    </lineage>
</organism>
<gene>
    <name evidence="2" type="ORF">Aco04nite_23840</name>
</gene>
<dbReference type="Proteomes" id="UP000680865">
    <property type="component" value="Unassembled WGS sequence"/>
</dbReference>
<dbReference type="RefSeq" id="WP_212997235.1">
    <property type="nucleotide sequence ID" value="NZ_BAAATW010000003.1"/>
</dbReference>
<feature type="domain" description="HTH arsR-type" evidence="1">
    <location>
        <begin position="7"/>
        <end position="93"/>
    </location>
</feature>
<dbReference type="InterPro" id="IPR001845">
    <property type="entry name" value="HTH_ArsR_DNA-bd_dom"/>
</dbReference>
<dbReference type="GO" id="GO:0003700">
    <property type="term" value="F:DNA-binding transcription factor activity"/>
    <property type="evidence" value="ECO:0007669"/>
    <property type="project" value="InterPro"/>
</dbReference>
<dbReference type="CDD" id="cd00090">
    <property type="entry name" value="HTH_ARSR"/>
    <property type="match status" value="1"/>
</dbReference>
<dbReference type="InterPro" id="IPR011991">
    <property type="entry name" value="ArsR-like_HTH"/>
</dbReference>
<protein>
    <submittedName>
        <fullName evidence="2">Transcriptional regulator</fullName>
    </submittedName>
</protein>
<dbReference type="Gene3D" id="1.10.10.10">
    <property type="entry name" value="Winged helix-like DNA-binding domain superfamily/Winged helix DNA-binding domain"/>
    <property type="match status" value="1"/>
</dbReference>
<dbReference type="InterPro" id="IPR036388">
    <property type="entry name" value="WH-like_DNA-bd_sf"/>
</dbReference>
<dbReference type="Pfam" id="PF12840">
    <property type="entry name" value="HTH_20"/>
    <property type="match status" value="1"/>
</dbReference>
<dbReference type="EMBL" id="BOQP01000008">
    <property type="protein sequence ID" value="GIM71111.1"/>
    <property type="molecule type" value="Genomic_DNA"/>
</dbReference>
<proteinExistence type="predicted"/>
<name>A0A919VPA2_9ACTN</name>
<keyword evidence="3" id="KW-1185">Reference proteome</keyword>
<evidence type="ECO:0000259" key="1">
    <source>
        <dbReference type="SMART" id="SM00418"/>
    </source>
</evidence>